<dbReference type="InterPro" id="IPR029044">
    <property type="entry name" value="Nucleotide-diphossugar_trans"/>
</dbReference>
<evidence type="ECO:0000259" key="1">
    <source>
        <dbReference type="Pfam" id="PF00535"/>
    </source>
</evidence>
<protein>
    <submittedName>
        <fullName evidence="2">Glycosyltransferase family 2 candidate b-glycosyltransferase</fullName>
    </submittedName>
</protein>
<evidence type="ECO:0000313" key="3">
    <source>
        <dbReference type="Proteomes" id="UP000049979"/>
    </source>
</evidence>
<dbReference type="AlphaFoldDB" id="A0A0M6WYN6"/>
<name>A0A0M6WYN6_9FIRM</name>
<dbReference type="CDD" id="cd02511">
    <property type="entry name" value="Beta4Glucosyltransferase"/>
    <property type="match status" value="1"/>
</dbReference>
<dbReference type="PANTHER" id="PTHR43630">
    <property type="entry name" value="POLY-BETA-1,6-N-ACETYL-D-GLUCOSAMINE SYNTHASE"/>
    <property type="match status" value="1"/>
</dbReference>
<keyword evidence="2" id="KW-0808">Transferase</keyword>
<dbReference type="SUPFAM" id="SSF53448">
    <property type="entry name" value="Nucleotide-diphospho-sugar transferases"/>
    <property type="match status" value="1"/>
</dbReference>
<dbReference type="InterPro" id="IPR001173">
    <property type="entry name" value="Glyco_trans_2-like"/>
</dbReference>
<sequence>MITISLCMIVKNEEPVLARCLDSVASMMDEIIIVDTGSTDRTKEIAAQYTSRIYDFTWCDDFSAARNYAFSLATMDYIYCPDADEYLDLENQRRFLRLKGALLPEIEIVQMNYITPPDFNTVQNCKKEPRPKLFKRLRTFSWVDPVHETIRTDPVIYDSDIDILHRPHVMHAKRDFAMFEKAFRENRVLSEKITRMYARELYKCGDEEDFLRATDYFSLHYEAHADAESACILAHAARIQNSVDDFFSICLKDMCSSSCSEICYELGQYYRERQNPQEASLWFYNAAFETQPVLDIEISGKKALLQLAECYRTLAENELCDPCSAGDLLSRASEYEQQAQAWELPEEL</sequence>
<accession>A0A0M6WYN6</accession>
<organism evidence="2 3">
    <name type="scientific">Roseburia faecis</name>
    <dbReference type="NCBI Taxonomy" id="301302"/>
    <lineage>
        <taxon>Bacteria</taxon>
        <taxon>Bacillati</taxon>
        <taxon>Bacillota</taxon>
        <taxon>Clostridia</taxon>
        <taxon>Lachnospirales</taxon>
        <taxon>Lachnospiraceae</taxon>
        <taxon>Roseburia</taxon>
    </lineage>
</organism>
<dbReference type="GO" id="GO:0016740">
    <property type="term" value="F:transferase activity"/>
    <property type="evidence" value="ECO:0007669"/>
    <property type="project" value="UniProtKB-KW"/>
</dbReference>
<dbReference type="SUPFAM" id="SSF81901">
    <property type="entry name" value="HCP-like"/>
    <property type="match status" value="1"/>
</dbReference>
<proteinExistence type="predicted"/>
<feature type="domain" description="Glycosyltransferase 2-like" evidence="1">
    <location>
        <begin position="5"/>
        <end position="102"/>
    </location>
</feature>
<dbReference type="Pfam" id="PF00535">
    <property type="entry name" value="Glycos_transf_2"/>
    <property type="match status" value="1"/>
</dbReference>
<dbReference type="EMBL" id="CVRR01000082">
    <property type="protein sequence ID" value="CRL42780.1"/>
    <property type="molecule type" value="Genomic_DNA"/>
</dbReference>
<evidence type="ECO:0000313" key="2">
    <source>
        <dbReference type="EMBL" id="CRL42780.1"/>
    </source>
</evidence>
<dbReference type="PANTHER" id="PTHR43630:SF2">
    <property type="entry name" value="GLYCOSYLTRANSFERASE"/>
    <property type="match status" value="1"/>
</dbReference>
<gene>
    <name evidence="2" type="ORF">M72_16631</name>
</gene>
<dbReference type="RefSeq" id="WP_055068795.1">
    <property type="nucleotide sequence ID" value="NZ_CP173697.1"/>
</dbReference>
<dbReference type="OrthoDB" id="9815923at2"/>
<dbReference type="Gene3D" id="3.90.550.10">
    <property type="entry name" value="Spore Coat Polysaccharide Biosynthesis Protein SpsA, Chain A"/>
    <property type="match status" value="1"/>
</dbReference>
<keyword evidence="3" id="KW-1185">Reference proteome</keyword>
<reference evidence="3" key="1">
    <citation type="submission" date="2015-05" db="EMBL/GenBank/DDBJ databases">
        <authorList>
            <consortium name="Pathogen Informatics"/>
        </authorList>
    </citation>
    <scope>NUCLEOTIDE SEQUENCE [LARGE SCALE GENOMIC DNA]</scope>
    <source>
        <strain evidence="3">M72</strain>
    </source>
</reference>
<dbReference type="Proteomes" id="UP000049979">
    <property type="component" value="Unassembled WGS sequence"/>
</dbReference>
<dbReference type="STRING" id="301302.ERS852420_02670"/>